<dbReference type="GO" id="GO:0016020">
    <property type="term" value="C:membrane"/>
    <property type="evidence" value="ECO:0007669"/>
    <property type="project" value="InterPro"/>
</dbReference>
<feature type="transmembrane region" description="Helical" evidence="1">
    <location>
        <begin position="145"/>
        <end position="165"/>
    </location>
</feature>
<keyword evidence="5" id="KW-1185">Reference proteome</keyword>
<gene>
    <name evidence="4" type="ORF">DGYR_LOCUS13134</name>
</gene>
<feature type="domain" description="Neurotransmitter-gated ion-channel transmembrane" evidence="3">
    <location>
        <begin position="1"/>
        <end position="161"/>
    </location>
</feature>
<protein>
    <recommendedName>
        <fullName evidence="3">Neurotransmitter-gated ion-channel transmembrane domain-containing protein</fullName>
    </recommendedName>
</protein>
<keyword evidence="2" id="KW-0732">Signal</keyword>
<dbReference type="SUPFAM" id="SSF90112">
    <property type="entry name" value="Neurotransmitter-gated ion-channel transmembrane pore"/>
    <property type="match status" value="1"/>
</dbReference>
<dbReference type="Gene3D" id="1.20.58.390">
    <property type="entry name" value="Neurotransmitter-gated ion-channel transmembrane domain"/>
    <property type="match status" value="1"/>
</dbReference>
<comment type="caution">
    <text evidence="4">The sequence shown here is derived from an EMBL/GenBank/DDBJ whole genome shotgun (WGS) entry which is preliminary data.</text>
</comment>
<dbReference type="Proteomes" id="UP000549394">
    <property type="component" value="Unassembled WGS sequence"/>
</dbReference>
<dbReference type="Pfam" id="PF02932">
    <property type="entry name" value="Neur_chan_memb"/>
    <property type="match status" value="1"/>
</dbReference>
<accession>A0A7I8WCB0</accession>
<keyword evidence="1" id="KW-1133">Transmembrane helix</keyword>
<organism evidence="4 5">
    <name type="scientific">Dimorphilus gyrociliatus</name>
    <dbReference type="NCBI Taxonomy" id="2664684"/>
    <lineage>
        <taxon>Eukaryota</taxon>
        <taxon>Metazoa</taxon>
        <taxon>Spiralia</taxon>
        <taxon>Lophotrochozoa</taxon>
        <taxon>Annelida</taxon>
        <taxon>Polychaeta</taxon>
        <taxon>Polychaeta incertae sedis</taxon>
        <taxon>Dinophilidae</taxon>
        <taxon>Dimorphilus</taxon>
    </lineage>
</organism>
<proteinExistence type="predicted"/>
<dbReference type="OrthoDB" id="5975154at2759"/>
<keyword evidence="1" id="KW-0812">Transmembrane</keyword>
<feature type="chain" id="PRO_5029793995" description="Neurotransmitter-gated ion-channel transmembrane domain-containing protein" evidence="2">
    <location>
        <begin position="21"/>
        <end position="181"/>
    </location>
</feature>
<keyword evidence="1" id="KW-0472">Membrane</keyword>
<dbReference type="AlphaFoldDB" id="A0A7I8WCB0"/>
<name>A0A7I8WCB0_9ANNE</name>
<evidence type="ECO:0000313" key="4">
    <source>
        <dbReference type="EMBL" id="CAD5125815.1"/>
    </source>
</evidence>
<reference evidence="4 5" key="1">
    <citation type="submission" date="2020-08" db="EMBL/GenBank/DDBJ databases">
        <authorList>
            <person name="Hejnol A."/>
        </authorList>
    </citation>
    <scope>NUCLEOTIDE SEQUENCE [LARGE SCALE GENOMIC DNA]</scope>
</reference>
<evidence type="ECO:0000256" key="2">
    <source>
        <dbReference type="SAM" id="SignalP"/>
    </source>
</evidence>
<dbReference type="InterPro" id="IPR006029">
    <property type="entry name" value="Neurotrans-gated_channel_TM"/>
</dbReference>
<dbReference type="EMBL" id="CAJFCJ010000029">
    <property type="protein sequence ID" value="CAD5125815.1"/>
    <property type="molecule type" value="Genomic_DNA"/>
</dbReference>
<dbReference type="InterPro" id="IPR038050">
    <property type="entry name" value="Neuro_actylchol_rec"/>
</dbReference>
<evidence type="ECO:0000313" key="5">
    <source>
        <dbReference type="Proteomes" id="UP000549394"/>
    </source>
</evidence>
<dbReference type="InterPro" id="IPR036719">
    <property type="entry name" value="Neuro-gated_channel_TM_sf"/>
</dbReference>
<evidence type="ECO:0000256" key="1">
    <source>
        <dbReference type="SAM" id="Phobius"/>
    </source>
</evidence>
<feature type="signal peptide" evidence="2">
    <location>
        <begin position="1"/>
        <end position="20"/>
    </location>
</feature>
<dbReference type="GO" id="GO:0006811">
    <property type="term" value="P:monoatomic ion transport"/>
    <property type="evidence" value="ECO:0007669"/>
    <property type="project" value="InterPro"/>
</dbReference>
<sequence length="181" mass="20991">MAVTSISVILTVAVLKLHHCGPKQRPVPEWVRTFVLYRLARLLGCKCDTTCCYSDRKRKPKRPRNENADVCLRLMNESRTSPVAELRSVRQKNAEIPNGDAMKRIGLLEDILKYLQILVAKRDEDDEEEELINEWQAVAHICDKLLFILFLTCTILVTLLLMIFIPLMQNIKNRRPDDLYL</sequence>
<evidence type="ECO:0000259" key="3">
    <source>
        <dbReference type="Pfam" id="PF02932"/>
    </source>
</evidence>